<keyword evidence="3" id="KW-0238">DNA-binding</keyword>
<comment type="similarity">
    <text evidence="1">Belongs to the LysR transcriptional regulatory family.</text>
</comment>
<name>A0ABT3ND55_9BACT</name>
<keyword evidence="7" id="KW-1185">Reference proteome</keyword>
<protein>
    <submittedName>
        <fullName evidence="6">LysR family transcriptional regulator</fullName>
    </submittedName>
</protein>
<dbReference type="EMBL" id="JAPFPW010000038">
    <property type="protein sequence ID" value="MCW7755394.1"/>
    <property type="molecule type" value="Genomic_DNA"/>
</dbReference>
<evidence type="ECO:0000256" key="4">
    <source>
        <dbReference type="ARBA" id="ARBA00023163"/>
    </source>
</evidence>
<proteinExistence type="inferred from homology"/>
<dbReference type="InterPro" id="IPR005119">
    <property type="entry name" value="LysR_subst-bd"/>
</dbReference>
<dbReference type="CDD" id="cd05466">
    <property type="entry name" value="PBP2_LTTR_substrate"/>
    <property type="match status" value="1"/>
</dbReference>
<keyword evidence="2" id="KW-0805">Transcription regulation</keyword>
<organism evidence="6 7">
    <name type="scientific">Desulfobotulus pelophilus</name>
    <dbReference type="NCBI Taxonomy" id="2823377"/>
    <lineage>
        <taxon>Bacteria</taxon>
        <taxon>Pseudomonadati</taxon>
        <taxon>Thermodesulfobacteriota</taxon>
        <taxon>Desulfobacteria</taxon>
        <taxon>Desulfobacterales</taxon>
        <taxon>Desulfobacteraceae</taxon>
        <taxon>Desulfobotulus</taxon>
    </lineage>
</organism>
<evidence type="ECO:0000259" key="5">
    <source>
        <dbReference type="PROSITE" id="PS50931"/>
    </source>
</evidence>
<dbReference type="InterPro" id="IPR000847">
    <property type="entry name" value="LysR_HTH_N"/>
</dbReference>
<dbReference type="Proteomes" id="UP001209681">
    <property type="component" value="Unassembled WGS sequence"/>
</dbReference>
<dbReference type="Gene3D" id="1.10.10.10">
    <property type="entry name" value="Winged helix-like DNA-binding domain superfamily/Winged helix DNA-binding domain"/>
    <property type="match status" value="1"/>
</dbReference>
<dbReference type="PRINTS" id="PR00039">
    <property type="entry name" value="HTHLYSR"/>
</dbReference>
<dbReference type="InterPro" id="IPR036388">
    <property type="entry name" value="WH-like_DNA-bd_sf"/>
</dbReference>
<accession>A0ABT3ND55</accession>
<dbReference type="InterPro" id="IPR036390">
    <property type="entry name" value="WH_DNA-bd_sf"/>
</dbReference>
<sequence length="298" mass="33545">MELYHLKTFVAVAEEQHLTKASRRLFISPPAVSTHIKALEEELSVCLFNRTPRGMELTEEGRRLKTEAEKLLLSVESFVDSARVSGKKPTGRFRMGYSSNGAFLRIPETVLKIFSLYPGLMIKLEYCLSAILINALEEREIDVGFYFGNDNPAGVELCRLKTLDLMIIAPLEWKESLTSASLSELSDYPWIWASPDCSFRKVANTILSRKRLSLCQSVVVDDEITCRNLVRAGIGLALVLENDAREAEKEGAAFIWDKKNFQINLSLAWLEERKHEPAIEAITALIRELWSSSFGLGG</sequence>
<evidence type="ECO:0000313" key="6">
    <source>
        <dbReference type="EMBL" id="MCW7755394.1"/>
    </source>
</evidence>
<dbReference type="PANTHER" id="PTHR30346:SF0">
    <property type="entry name" value="HCA OPERON TRANSCRIPTIONAL ACTIVATOR HCAR"/>
    <property type="match status" value="1"/>
</dbReference>
<evidence type="ECO:0000256" key="2">
    <source>
        <dbReference type="ARBA" id="ARBA00023015"/>
    </source>
</evidence>
<keyword evidence="4" id="KW-0804">Transcription</keyword>
<dbReference type="PANTHER" id="PTHR30346">
    <property type="entry name" value="TRANSCRIPTIONAL DUAL REGULATOR HCAR-RELATED"/>
    <property type="match status" value="1"/>
</dbReference>
<reference evidence="6 7" key="1">
    <citation type="submission" date="2022-11" db="EMBL/GenBank/DDBJ databases">
        <title>Desulfobotulus tamanensis H1 sp. nov. - anaerobic, alkaliphilic, sulphate reducing bacterium isolated from terrestrial mud volcano.</title>
        <authorList>
            <person name="Frolova A."/>
            <person name="Merkel A.Y."/>
            <person name="Slobodkin A.I."/>
        </authorList>
    </citation>
    <scope>NUCLEOTIDE SEQUENCE [LARGE SCALE GENOMIC DNA]</scope>
    <source>
        <strain evidence="6 7">H1</strain>
    </source>
</reference>
<evidence type="ECO:0000256" key="1">
    <source>
        <dbReference type="ARBA" id="ARBA00009437"/>
    </source>
</evidence>
<feature type="domain" description="HTH lysR-type" evidence="5">
    <location>
        <begin position="1"/>
        <end position="58"/>
    </location>
</feature>
<dbReference type="Gene3D" id="3.40.190.290">
    <property type="match status" value="1"/>
</dbReference>
<dbReference type="Pfam" id="PF03466">
    <property type="entry name" value="LysR_substrate"/>
    <property type="match status" value="1"/>
</dbReference>
<comment type="caution">
    <text evidence="6">The sequence shown here is derived from an EMBL/GenBank/DDBJ whole genome shotgun (WGS) entry which is preliminary data.</text>
</comment>
<dbReference type="SUPFAM" id="SSF53850">
    <property type="entry name" value="Periplasmic binding protein-like II"/>
    <property type="match status" value="1"/>
</dbReference>
<dbReference type="Pfam" id="PF00126">
    <property type="entry name" value="HTH_1"/>
    <property type="match status" value="1"/>
</dbReference>
<dbReference type="SUPFAM" id="SSF46785">
    <property type="entry name" value="Winged helix' DNA-binding domain"/>
    <property type="match status" value="1"/>
</dbReference>
<gene>
    <name evidence="6" type="ORF">OOT00_15540</name>
</gene>
<evidence type="ECO:0000313" key="7">
    <source>
        <dbReference type="Proteomes" id="UP001209681"/>
    </source>
</evidence>
<dbReference type="RefSeq" id="WP_265426342.1">
    <property type="nucleotide sequence ID" value="NZ_JAPFPW010000038.1"/>
</dbReference>
<evidence type="ECO:0000256" key="3">
    <source>
        <dbReference type="ARBA" id="ARBA00023125"/>
    </source>
</evidence>
<dbReference type="PROSITE" id="PS50931">
    <property type="entry name" value="HTH_LYSR"/>
    <property type="match status" value="1"/>
</dbReference>